<comment type="caution">
    <text evidence="2">The sequence shown here is derived from an EMBL/GenBank/DDBJ whole genome shotgun (WGS) entry which is preliminary data.</text>
</comment>
<dbReference type="InterPro" id="IPR024047">
    <property type="entry name" value="MM3350-like_sf"/>
</dbReference>
<dbReference type="Pfam" id="PF07929">
    <property type="entry name" value="PRiA4_ORF3"/>
    <property type="match status" value="1"/>
</dbReference>
<protein>
    <recommendedName>
        <fullName evidence="1">Plasmid pRiA4b Orf3-like domain-containing protein</fullName>
    </recommendedName>
</protein>
<name>A0A9W6R8A6_9PSEU</name>
<dbReference type="SUPFAM" id="SSF159941">
    <property type="entry name" value="MM3350-like"/>
    <property type="match status" value="1"/>
</dbReference>
<dbReference type="EMBL" id="BSTI01000029">
    <property type="protein sequence ID" value="GLY70996.1"/>
    <property type="molecule type" value="Genomic_DNA"/>
</dbReference>
<dbReference type="PANTHER" id="PTHR41878:SF1">
    <property type="entry name" value="TNPR PROTEIN"/>
    <property type="match status" value="1"/>
</dbReference>
<dbReference type="Proteomes" id="UP001165136">
    <property type="component" value="Unassembled WGS sequence"/>
</dbReference>
<sequence length="594" mass="63548">MLAAAGTLAEWIGTGRPVTTRGVLKPAAAVEACDLLGIELPTRKPRSALDIGPLMMVWAAASAAGFIEVDRGRVTTGLALRQWTAGTSEDVVAIWTRCAAEALGLAGSTDPADLDFLVLLATLHERDGAATMDELGENLFPDDDALHCSCPDCMPGSPRRLLSDDVDFLDSTEDIEDLVAALSEFGIAVLRGESAELTPLGRWFTDFLFRQSAPTADADAATMVHTVAPLPDPVIALMSRPWLSARTPAAAARELIATGEATSGQERLTALTLARECGPDAAPAWREWAAKDGFGAHARVWLAEQDDSEPADTDLAWITADTLDVLLRSLPPELPAELLSAAIQAQAGAEIGRVLPLLAGSGHPAAPRLVELLTSSPVDALAELGGLLPGMSLDTTAPADRPVSPARSGRSAARYQIKVQLRGVAKPPVWRRLEVPADLSLDRLHDVIQAAMGWYDCHLHVFSDGWTEYGRPDPELGHRDERGVRLSQILTGVDDKIRYTYDFGDGWEHDITLEKILPAGSEVTSAVCTAGRGACPPEDCGGTWGYQELKATLADPKAHEHDTMVEWLNLASGDNFDPHEFSTVDVNRRLSPSV</sequence>
<keyword evidence="3" id="KW-1185">Reference proteome</keyword>
<organism evidence="2 3">
    <name type="scientific">Amycolatopsis taiwanensis</name>
    <dbReference type="NCBI Taxonomy" id="342230"/>
    <lineage>
        <taxon>Bacteria</taxon>
        <taxon>Bacillati</taxon>
        <taxon>Actinomycetota</taxon>
        <taxon>Actinomycetes</taxon>
        <taxon>Pseudonocardiales</taxon>
        <taxon>Pseudonocardiaceae</taxon>
        <taxon>Amycolatopsis</taxon>
    </lineage>
</organism>
<proteinExistence type="predicted"/>
<feature type="domain" description="Plasmid pRiA4b Orf3-like" evidence="1">
    <location>
        <begin position="415"/>
        <end position="582"/>
    </location>
</feature>
<dbReference type="AlphaFoldDB" id="A0A9W6R8A6"/>
<reference evidence="2" key="1">
    <citation type="submission" date="2023-03" db="EMBL/GenBank/DDBJ databases">
        <title>Amycolatopsis taiwanensis NBRC 103393.</title>
        <authorList>
            <person name="Ichikawa N."/>
            <person name="Sato H."/>
            <person name="Tonouchi N."/>
        </authorList>
    </citation>
    <scope>NUCLEOTIDE SEQUENCE</scope>
    <source>
        <strain evidence="2">NBRC 103393</strain>
    </source>
</reference>
<evidence type="ECO:0000259" key="1">
    <source>
        <dbReference type="Pfam" id="PF07929"/>
    </source>
</evidence>
<evidence type="ECO:0000313" key="2">
    <source>
        <dbReference type="EMBL" id="GLY70996.1"/>
    </source>
</evidence>
<dbReference type="Gene3D" id="3.10.290.30">
    <property type="entry name" value="MM3350-like"/>
    <property type="match status" value="1"/>
</dbReference>
<gene>
    <name evidence="2" type="ORF">Atai01_76150</name>
</gene>
<accession>A0A9W6R8A6</accession>
<evidence type="ECO:0000313" key="3">
    <source>
        <dbReference type="Proteomes" id="UP001165136"/>
    </source>
</evidence>
<dbReference type="PANTHER" id="PTHR41878">
    <property type="entry name" value="LEXA REPRESSOR-RELATED"/>
    <property type="match status" value="1"/>
</dbReference>
<dbReference type="InterPro" id="IPR012912">
    <property type="entry name" value="Plasmid_pRiA4b_Orf3-like"/>
</dbReference>